<accession>A0ABQ0JYY7</accession>
<dbReference type="Proteomes" id="UP000032309">
    <property type="component" value="Unassembled WGS sequence"/>
</dbReference>
<organism evidence="2 3">
    <name type="scientific">Candidatus Brocadia sinica JPN1</name>
    <dbReference type="NCBI Taxonomy" id="1197129"/>
    <lineage>
        <taxon>Bacteria</taxon>
        <taxon>Pseudomonadati</taxon>
        <taxon>Planctomycetota</taxon>
        <taxon>Candidatus Brocadiia</taxon>
        <taxon>Candidatus Brocadiales</taxon>
        <taxon>Candidatus Brocadiaceae</taxon>
        <taxon>Candidatus Brocadia</taxon>
    </lineage>
</organism>
<keyword evidence="3" id="KW-1185">Reference proteome</keyword>
<evidence type="ECO:0000256" key="1">
    <source>
        <dbReference type="SAM" id="MobiDB-lite"/>
    </source>
</evidence>
<comment type="caution">
    <text evidence="2">The sequence shown here is derived from an EMBL/GenBank/DDBJ whole genome shotgun (WGS) entry which is preliminary data.</text>
</comment>
<feature type="region of interest" description="Disordered" evidence="1">
    <location>
        <begin position="1"/>
        <end position="62"/>
    </location>
</feature>
<sequence length="146" mass="16863">MNLLTEVDPKTGRKTLSPIYQTLRNRKRAGSHKDEPEQKSVITRREVVGRTQKPEPASTITVSQRQALIDLQKYKSGERIDMRCRTPQTAEIPEPVKALSFEEQIISDWKNDSALQREFTSFNNYTSFMKAQREGRTKIHRGCVVK</sequence>
<gene>
    <name evidence="2" type="ORF">BROSI_A2476</name>
</gene>
<feature type="compositionally biased region" description="Basic and acidic residues" evidence="1">
    <location>
        <begin position="31"/>
        <end position="48"/>
    </location>
</feature>
<protein>
    <submittedName>
        <fullName evidence="2">Uncharacterized protein</fullName>
    </submittedName>
</protein>
<evidence type="ECO:0000313" key="2">
    <source>
        <dbReference type="EMBL" id="GAN33941.1"/>
    </source>
</evidence>
<reference evidence="3" key="1">
    <citation type="journal article" date="2015" name="Genome Announc.">
        <title>Draft Genome Sequence of an Anaerobic Ammonium-Oxidizing Bacterium, "Candidatus Brocadia sinica".</title>
        <authorList>
            <person name="Oshiki M."/>
            <person name="Shinyako-Hata K."/>
            <person name="Satoh H."/>
            <person name="Okabe S."/>
        </authorList>
    </citation>
    <scope>NUCLEOTIDE SEQUENCE [LARGE SCALE GENOMIC DNA]</scope>
    <source>
        <strain evidence="3">JPN1</strain>
    </source>
</reference>
<evidence type="ECO:0000313" key="3">
    <source>
        <dbReference type="Proteomes" id="UP000032309"/>
    </source>
</evidence>
<proteinExistence type="predicted"/>
<name>A0ABQ0JYY7_9BACT</name>
<dbReference type="EMBL" id="BAFN01000001">
    <property type="protein sequence ID" value="GAN33941.1"/>
    <property type="molecule type" value="Genomic_DNA"/>
</dbReference>